<sequence>MQTGRSWAGPIGPLSSTRYLSCRRRLYIGPQPPSGLRVRRHFCEPPPLRLTVDKKEFEHMAGQPDDPPIWRGAEIHGFSAPSVLEYSHSTAGSRFTLGSEACAFLMNGRRYESKGVLDNEDYKDYEIRIVSNGELQSMAVMNGANLEGETIYHLLQYKIAPNVRGSDRAGLLAGLAHDHDLSPEEWADILGNIPVHYGVPVLPPLDEALPMVGEGSQALADLDNANAVLEGVPVAEQENYAVPNEGIPRLRPMMLKRRNIKLSVLRTMKRWGSLKLNKIKLTVLWTMKRGGALKLSNFTTMKRSGELRMCNIKLNVLRPQQVLLICYTLTFQATKSK</sequence>
<dbReference type="Gramene" id="LPERR11G12880.1">
    <property type="protein sequence ID" value="LPERR11G12880.1"/>
    <property type="gene ID" value="LPERR11G12880"/>
</dbReference>
<evidence type="ECO:0000313" key="1">
    <source>
        <dbReference type="EnsemblPlants" id="LPERR11G12880.1"/>
    </source>
</evidence>
<dbReference type="HOGENOM" id="CLU_824791_0_0_1"/>
<accession>A0A0D9XSV9</accession>
<reference evidence="1 2" key="1">
    <citation type="submission" date="2012-08" db="EMBL/GenBank/DDBJ databases">
        <title>Oryza genome evolution.</title>
        <authorList>
            <person name="Wing R.A."/>
        </authorList>
    </citation>
    <scope>NUCLEOTIDE SEQUENCE</scope>
</reference>
<organism evidence="1 2">
    <name type="scientific">Leersia perrieri</name>
    <dbReference type="NCBI Taxonomy" id="77586"/>
    <lineage>
        <taxon>Eukaryota</taxon>
        <taxon>Viridiplantae</taxon>
        <taxon>Streptophyta</taxon>
        <taxon>Embryophyta</taxon>
        <taxon>Tracheophyta</taxon>
        <taxon>Spermatophyta</taxon>
        <taxon>Magnoliopsida</taxon>
        <taxon>Liliopsida</taxon>
        <taxon>Poales</taxon>
        <taxon>Poaceae</taxon>
        <taxon>BOP clade</taxon>
        <taxon>Oryzoideae</taxon>
        <taxon>Oryzeae</taxon>
        <taxon>Oryzinae</taxon>
        <taxon>Leersia</taxon>
    </lineage>
</organism>
<dbReference type="AlphaFoldDB" id="A0A0D9XSV9"/>
<name>A0A0D9XSV9_9ORYZ</name>
<keyword evidence="2" id="KW-1185">Reference proteome</keyword>
<protein>
    <submittedName>
        <fullName evidence="1">Uncharacterized protein</fullName>
    </submittedName>
</protein>
<dbReference type="Proteomes" id="UP000032180">
    <property type="component" value="Chromosome 11"/>
</dbReference>
<reference evidence="2" key="2">
    <citation type="submission" date="2013-12" db="EMBL/GenBank/DDBJ databases">
        <authorList>
            <person name="Yu Y."/>
            <person name="Lee S."/>
            <person name="de Baynast K."/>
            <person name="Wissotski M."/>
            <person name="Liu L."/>
            <person name="Talag J."/>
            <person name="Goicoechea J."/>
            <person name="Angelova A."/>
            <person name="Jetty R."/>
            <person name="Kudrna D."/>
            <person name="Golser W."/>
            <person name="Rivera L."/>
            <person name="Zhang J."/>
            <person name="Wing R."/>
        </authorList>
    </citation>
    <scope>NUCLEOTIDE SEQUENCE</scope>
</reference>
<proteinExistence type="predicted"/>
<evidence type="ECO:0000313" key="2">
    <source>
        <dbReference type="Proteomes" id="UP000032180"/>
    </source>
</evidence>
<reference evidence="1" key="3">
    <citation type="submission" date="2015-04" db="UniProtKB">
        <authorList>
            <consortium name="EnsemblPlants"/>
        </authorList>
    </citation>
    <scope>IDENTIFICATION</scope>
</reference>
<dbReference type="EnsemblPlants" id="LPERR11G12880.1">
    <property type="protein sequence ID" value="LPERR11G12880.1"/>
    <property type="gene ID" value="LPERR11G12880"/>
</dbReference>